<dbReference type="GO" id="GO:0008061">
    <property type="term" value="F:chitin binding"/>
    <property type="evidence" value="ECO:0007669"/>
    <property type="project" value="UniProtKB-KW"/>
</dbReference>
<name>A0A2R2MPZ6_LINAN</name>
<feature type="domain" description="Chitin-binding type-2" evidence="7">
    <location>
        <begin position="779"/>
        <end position="834"/>
    </location>
</feature>
<feature type="region of interest" description="Disordered" evidence="6">
    <location>
        <begin position="360"/>
        <end position="387"/>
    </location>
</feature>
<dbReference type="InterPro" id="IPR002557">
    <property type="entry name" value="Chitin-bd_dom"/>
</dbReference>
<feature type="domain" description="Chitin-binding type-2" evidence="7">
    <location>
        <begin position="114"/>
        <end position="169"/>
    </location>
</feature>
<evidence type="ECO:0000256" key="6">
    <source>
        <dbReference type="SAM" id="MobiDB-lite"/>
    </source>
</evidence>
<dbReference type="RefSeq" id="XP_023932315.1">
    <property type="nucleotide sequence ID" value="XM_024076547.1"/>
</dbReference>
<accession>A0A2R2MPZ6</accession>
<evidence type="ECO:0000256" key="2">
    <source>
        <dbReference type="ARBA" id="ARBA00022729"/>
    </source>
</evidence>
<feature type="compositionally biased region" description="Low complexity" evidence="6">
    <location>
        <begin position="864"/>
        <end position="895"/>
    </location>
</feature>
<keyword evidence="2" id="KW-0732">Signal</keyword>
<dbReference type="Proteomes" id="UP000085678">
    <property type="component" value="Unplaced"/>
</dbReference>
<feature type="domain" description="Chitin-binding type-2" evidence="7">
    <location>
        <begin position="518"/>
        <end position="573"/>
    </location>
</feature>
<dbReference type="InterPro" id="IPR036508">
    <property type="entry name" value="Chitin-bd_dom_sf"/>
</dbReference>
<keyword evidence="5" id="KW-0325">Glycoprotein</keyword>
<sequence length="895" mass="93330">MKGLERDTTNRKTPPAVHKTANHATQATPCTAGDTFPHPSGDCNKYLVCASGSLLDQNCVTDFNFDPNTHGCVWPSQYACPTTTTTTTTTAPYTGTGSTTPRTVTPTTPGVPSTTTCTNGQYYVHPSGDCNRYLSCANGILLEQSCGAGLFFRPDDNSCVWPSDYTCPTTTTTTELYTGTGTPTTPGVTSTTTCSHGQNYVHPSGDCTLYLTCTNDILIETPCATGLNFSPVDGICVWPHQYTCPTTTTTTIAMVSGTGTPTSSGVTSTTSCTHGQNYVHPSGNCTRYLSCSDGILLETACPAGLNFSPDESDCVWPSQYACSATTSSTTKAISYTKTGALATTSTVPYTWTDTVPTTTTAPYTGTGSTTPRTVTPTTPGVPSTTTCTRDGQSYVHPYGDCNRYLTCSNGMILEKSSTSTETPTTTTESPGTSTESPTTTTKSPTTTTESPTTTTEVPTTTTDSPTTTNELFKTTAGSPTTTTKSPTTTTKSPTTTAKSPTTISELQTTSTANHITQATPCTDGDTFPHPSGDCTKYLICAAGSLLDQNCITGLNFDPNTHGCVWPNQYACPTTTTTTTTAAPYTGTGSTTPRSVIPTTPGVTSTTTCTHGQSYVHPSGDCNRYLSCANGILLEQSCGAGLFFRPDDSGCVWPSDYTCPTTTTTTTTTAPYTGTGSTTPRTVTPTTPGVTSTTTCTHGQNYVHPSGDCNRYLTCANGILSETTCATGLNFNPNENACVWIRDYACPTTTTTTTTTAPYTGTGSTTPRTVTPTTPGVTSTTTCTHGQSYVHPSGNCTLYLTCSNGMLVEASCAAGLNFSPVDGTCDWSYQYACPPTTTVTITATGSTESHANTTESQTTSSAKFPSTSTESPDTTTVSPTTSTKSPSSTIESPTTT</sequence>
<dbReference type="PROSITE" id="PS50940">
    <property type="entry name" value="CHIT_BIND_II"/>
    <property type="match status" value="8"/>
</dbReference>
<dbReference type="GO" id="GO:0005576">
    <property type="term" value="C:extracellular region"/>
    <property type="evidence" value="ECO:0007669"/>
    <property type="project" value="InterPro"/>
</dbReference>
<dbReference type="GeneID" id="106168903"/>
<keyword evidence="8" id="KW-1185">Reference proteome</keyword>
<dbReference type="InParanoid" id="A0A2R2MPZ6"/>
<keyword evidence="3" id="KW-0677">Repeat</keyword>
<dbReference type="SUPFAM" id="SSF57625">
    <property type="entry name" value="Invertebrate chitin-binding proteins"/>
    <property type="match status" value="8"/>
</dbReference>
<feature type="compositionally biased region" description="Low complexity" evidence="6">
    <location>
        <begin position="416"/>
        <end position="501"/>
    </location>
</feature>
<dbReference type="KEGG" id="lak:106168903"/>
<feature type="non-terminal residue" evidence="9">
    <location>
        <position position="895"/>
    </location>
</feature>
<dbReference type="SMART" id="SM00494">
    <property type="entry name" value="ChtBD2"/>
    <property type="match status" value="8"/>
</dbReference>
<feature type="domain" description="Chitin-binding type-2" evidence="7">
    <location>
        <begin position="27"/>
        <end position="82"/>
    </location>
</feature>
<reference evidence="9" key="1">
    <citation type="submission" date="2025-08" db="UniProtKB">
        <authorList>
            <consortium name="RefSeq"/>
        </authorList>
    </citation>
    <scope>IDENTIFICATION</scope>
    <source>
        <tissue evidence="9">Gonads</tissue>
    </source>
</reference>
<organism evidence="8 9">
    <name type="scientific">Lingula anatina</name>
    <name type="common">Brachiopod</name>
    <name type="synonym">Lingula unguis</name>
    <dbReference type="NCBI Taxonomy" id="7574"/>
    <lineage>
        <taxon>Eukaryota</taxon>
        <taxon>Metazoa</taxon>
        <taxon>Spiralia</taxon>
        <taxon>Lophotrochozoa</taxon>
        <taxon>Brachiopoda</taxon>
        <taxon>Linguliformea</taxon>
        <taxon>Lingulata</taxon>
        <taxon>Lingulida</taxon>
        <taxon>Linguloidea</taxon>
        <taxon>Lingulidae</taxon>
        <taxon>Lingula</taxon>
    </lineage>
</organism>
<feature type="region of interest" description="Disordered" evidence="6">
    <location>
        <begin position="844"/>
        <end position="895"/>
    </location>
</feature>
<keyword evidence="1" id="KW-0147">Chitin-binding</keyword>
<protein>
    <submittedName>
        <fullName evidence="9">Uncharacterized protein PB18E9.04c</fullName>
    </submittedName>
</protein>
<feature type="region of interest" description="Disordered" evidence="6">
    <location>
        <begin position="669"/>
        <end position="688"/>
    </location>
</feature>
<evidence type="ECO:0000256" key="4">
    <source>
        <dbReference type="ARBA" id="ARBA00023157"/>
    </source>
</evidence>
<feature type="compositionally biased region" description="Basic and acidic residues" evidence="6">
    <location>
        <begin position="1"/>
        <end position="10"/>
    </location>
</feature>
<evidence type="ECO:0000256" key="1">
    <source>
        <dbReference type="ARBA" id="ARBA00022669"/>
    </source>
</evidence>
<evidence type="ECO:0000256" key="3">
    <source>
        <dbReference type="ARBA" id="ARBA00022737"/>
    </source>
</evidence>
<evidence type="ECO:0000256" key="5">
    <source>
        <dbReference type="ARBA" id="ARBA00023180"/>
    </source>
</evidence>
<proteinExistence type="predicted"/>
<dbReference type="OrthoDB" id="6020543at2759"/>
<feature type="domain" description="Chitin-binding type-2" evidence="7">
    <location>
        <begin position="269"/>
        <end position="324"/>
    </location>
</feature>
<dbReference type="PANTHER" id="PTHR23301">
    <property type="entry name" value="CHITIN BINDING PERITROPHIN-A"/>
    <property type="match status" value="1"/>
</dbReference>
<dbReference type="AlphaFoldDB" id="A0A2R2MPZ6"/>
<feature type="domain" description="Chitin-binding type-2" evidence="7">
    <location>
        <begin position="692"/>
        <end position="747"/>
    </location>
</feature>
<feature type="region of interest" description="Disordered" evidence="6">
    <location>
        <begin position="415"/>
        <end position="501"/>
    </location>
</feature>
<feature type="compositionally biased region" description="Polar residues" evidence="6">
    <location>
        <begin position="847"/>
        <end position="863"/>
    </location>
</feature>
<keyword evidence="4" id="KW-1015">Disulfide bond</keyword>
<feature type="domain" description="Chitin-binding type-2" evidence="7">
    <location>
        <begin position="191"/>
        <end position="246"/>
    </location>
</feature>
<dbReference type="Gene3D" id="2.170.140.10">
    <property type="entry name" value="Chitin binding domain"/>
    <property type="match status" value="8"/>
</dbReference>
<gene>
    <name evidence="9" type="primary">LOC106168903</name>
</gene>
<dbReference type="PANTHER" id="PTHR23301:SF106">
    <property type="entry name" value="CHITIN-BINDING TYPE-2 DOMAIN-CONTAINING PROTEIN-RELATED"/>
    <property type="match status" value="1"/>
</dbReference>
<feature type="region of interest" description="Disordered" evidence="6">
    <location>
        <begin position="1"/>
        <end position="23"/>
    </location>
</feature>
<feature type="domain" description="Chitin-binding type-2" evidence="7">
    <location>
        <begin position="605"/>
        <end position="660"/>
    </location>
</feature>
<evidence type="ECO:0000313" key="8">
    <source>
        <dbReference type="Proteomes" id="UP000085678"/>
    </source>
</evidence>
<evidence type="ECO:0000313" key="9">
    <source>
        <dbReference type="RefSeq" id="XP_023932315.1"/>
    </source>
</evidence>
<dbReference type="Pfam" id="PF01607">
    <property type="entry name" value="CBM_14"/>
    <property type="match status" value="8"/>
</dbReference>
<feature type="region of interest" description="Disordered" evidence="6">
    <location>
        <begin position="91"/>
        <end position="111"/>
    </location>
</feature>
<evidence type="ECO:0000259" key="7">
    <source>
        <dbReference type="PROSITE" id="PS50940"/>
    </source>
</evidence>
<dbReference type="InterPro" id="IPR051940">
    <property type="entry name" value="Chitin_bind-dev_reg"/>
</dbReference>
<dbReference type="STRING" id="7574.A0A2R2MPZ6"/>